<evidence type="ECO:0000313" key="1">
    <source>
        <dbReference type="EMBL" id="MBB4279349.1"/>
    </source>
</evidence>
<organism evidence="1 2">
    <name type="scientific">Rhizobium mongolense</name>
    <dbReference type="NCBI Taxonomy" id="57676"/>
    <lineage>
        <taxon>Bacteria</taxon>
        <taxon>Pseudomonadati</taxon>
        <taxon>Pseudomonadota</taxon>
        <taxon>Alphaproteobacteria</taxon>
        <taxon>Hyphomicrobiales</taxon>
        <taxon>Rhizobiaceae</taxon>
        <taxon>Rhizobium/Agrobacterium group</taxon>
        <taxon>Rhizobium</taxon>
    </lineage>
</organism>
<dbReference type="AlphaFoldDB" id="A0A7W6WIX8"/>
<dbReference type="RefSeq" id="WP_183930886.1">
    <property type="nucleotide sequence ID" value="NZ_JACIGM010000027.1"/>
</dbReference>
<reference evidence="1 2" key="1">
    <citation type="submission" date="2020-08" db="EMBL/GenBank/DDBJ databases">
        <title>Genomic Encyclopedia of Type Strains, Phase IV (KMG-V): Genome sequencing to study the core and pangenomes of soil and plant-associated prokaryotes.</title>
        <authorList>
            <person name="Whitman W."/>
        </authorList>
    </citation>
    <scope>NUCLEOTIDE SEQUENCE [LARGE SCALE GENOMIC DNA]</scope>
    <source>
        <strain evidence="1 2">SEMIA 402</strain>
    </source>
</reference>
<gene>
    <name evidence="1" type="ORF">GGE12_007163</name>
</gene>
<sequence length="118" mass="13641">MENYIGFRHSGQTSNQIKDTILHETTAQDIERDDKHHDSDKIRIYDAGSSEPMDRVKPSLGQLRALMGVCRRRRCGDATACRGEKIVRPFDNCIGETRRAAYPWHVDTPSMREIFIRH</sequence>
<proteinExistence type="predicted"/>
<evidence type="ECO:0000313" key="2">
    <source>
        <dbReference type="Proteomes" id="UP000533641"/>
    </source>
</evidence>
<dbReference type="Proteomes" id="UP000533641">
    <property type="component" value="Unassembled WGS sequence"/>
</dbReference>
<name>A0A7W6WIX8_9HYPH</name>
<accession>A0A7W6WIX8</accession>
<protein>
    <submittedName>
        <fullName evidence="1">Uncharacterized protein</fullName>
    </submittedName>
</protein>
<dbReference type="EMBL" id="JACIGM010000027">
    <property type="protein sequence ID" value="MBB4279349.1"/>
    <property type="molecule type" value="Genomic_DNA"/>
</dbReference>
<comment type="caution">
    <text evidence="1">The sequence shown here is derived from an EMBL/GenBank/DDBJ whole genome shotgun (WGS) entry which is preliminary data.</text>
</comment>